<keyword evidence="2" id="KW-1185">Reference proteome</keyword>
<sequence>MDNGVMAIMIEPLASTVAGMVEGVRACETQEERENFAAFGLDMALDMLNTAKVIELPDADFRKGIAKLFAPMFVELITKEEVR</sequence>
<accession>A0ACC7NW91</accession>
<proteinExistence type="predicted"/>
<evidence type="ECO:0000313" key="2">
    <source>
        <dbReference type="Proteomes" id="UP001631969"/>
    </source>
</evidence>
<protein>
    <submittedName>
        <fullName evidence="1">Uncharacterized protein</fullName>
    </submittedName>
</protein>
<dbReference type="Proteomes" id="UP001631969">
    <property type="component" value="Unassembled WGS sequence"/>
</dbReference>
<name>A0ACC7NW91_9BACL</name>
<reference evidence="1" key="1">
    <citation type="submission" date="2024-12" db="EMBL/GenBank/DDBJ databases">
        <authorList>
            <person name="Wu N."/>
        </authorList>
    </citation>
    <scope>NUCLEOTIDE SEQUENCE</scope>
    <source>
        <strain evidence="1">P15</strain>
    </source>
</reference>
<dbReference type="EMBL" id="JBJURJ010000003">
    <property type="protein sequence ID" value="MFM9327961.1"/>
    <property type="molecule type" value="Genomic_DNA"/>
</dbReference>
<organism evidence="1 2">
    <name type="scientific">Paenibacillus mesotrionivorans</name>
    <dbReference type="NCBI Taxonomy" id="3160968"/>
    <lineage>
        <taxon>Bacteria</taxon>
        <taxon>Bacillati</taxon>
        <taxon>Bacillota</taxon>
        <taxon>Bacilli</taxon>
        <taxon>Bacillales</taxon>
        <taxon>Paenibacillaceae</taxon>
        <taxon>Paenibacillus</taxon>
    </lineage>
</organism>
<gene>
    <name evidence="1" type="ORF">ACI1P1_06535</name>
</gene>
<evidence type="ECO:0000313" key="1">
    <source>
        <dbReference type="EMBL" id="MFM9327961.1"/>
    </source>
</evidence>
<comment type="caution">
    <text evidence="1">The sequence shown here is derived from an EMBL/GenBank/DDBJ whole genome shotgun (WGS) entry which is preliminary data.</text>
</comment>